<gene>
    <name evidence="9" type="ORF">MNBD_GAMMA12-1582</name>
</gene>
<dbReference type="AlphaFoldDB" id="A0A3B0Z357"/>
<keyword evidence="5 7" id="KW-1133">Transmembrane helix</keyword>
<proteinExistence type="predicted"/>
<evidence type="ECO:0000256" key="2">
    <source>
        <dbReference type="ARBA" id="ARBA00022448"/>
    </source>
</evidence>
<feature type="transmembrane region" description="Helical" evidence="7">
    <location>
        <begin position="134"/>
        <end position="151"/>
    </location>
</feature>
<dbReference type="PROSITE" id="PS50928">
    <property type="entry name" value="ABC_TM1"/>
    <property type="match status" value="1"/>
</dbReference>
<evidence type="ECO:0000256" key="4">
    <source>
        <dbReference type="ARBA" id="ARBA00022692"/>
    </source>
</evidence>
<dbReference type="PANTHER" id="PTHR43386">
    <property type="entry name" value="OLIGOPEPTIDE TRANSPORT SYSTEM PERMEASE PROTEIN APPC"/>
    <property type="match status" value="1"/>
</dbReference>
<keyword evidence="6 7" id="KW-0472">Membrane</keyword>
<feature type="transmembrane region" description="Helical" evidence="7">
    <location>
        <begin position="182"/>
        <end position="215"/>
    </location>
</feature>
<keyword evidence="2" id="KW-0813">Transport</keyword>
<dbReference type="CDD" id="cd06261">
    <property type="entry name" value="TM_PBP2"/>
    <property type="match status" value="1"/>
</dbReference>
<dbReference type="PANTHER" id="PTHR43386:SF1">
    <property type="entry name" value="D,D-DIPEPTIDE TRANSPORT SYSTEM PERMEASE PROTEIN DDPC-RELATED"/>
    <property type="match status" value="1"/>
</dbReference>
<evidence type="ECO:0000256" key="6">
    <source>
        <dbReference type="ARBA" id="ARBA00023136"/>
    </source>
</evidence>
<dbReference type="SUPFAM" id="SSF161098">
    <property type="entry name" value="MetI-like"/>
    <property type="match status" value="1"/>
</dbReference>
<keyword evidence="4 7" id="KW-0812">Transmembrane</keyword>
<dbReference type="InterPro" id="IPR000515">
    <property type="entry name" value="MetI-like"/>
</dbReference>
<dbReference type="Pfam" id="PF00528">
    <property type="entry name" value="BPD_transp_1"/>
    <property type="match status" value="1"/>
</dbReference>
<feature type="transmembrane region" description="Helical" evidence="7">
    <location>
        <begin position="108"/>
        <end position="128"/>
    </location>
</feature>
<evidence type="ECO:0000256" key="5">
    <source>
        <dbReference type="ARBA" id="ARBA00022989"/>
    </source>
</evidence>
<feature type="domain" description="ABC transmembrane type-1" evidence="8">
    <location>
        <begin position="69"/>
        <end position="258"/>
    </location>
</feature>
<accession>A0A3B0Z357</accession>
<evidence type="ECO:0000256" key="3">
    <source>
        <dbReference type="ARBA" id="ARBA00022475"/>
    </source>
</evidence>
<dbReference type="InterPro" id="IPR035906">
    <property type="entry name" value="MetI-like_sf"/>
</dbReference>
<evidence type="ECO:0000259" key="8">
    <source>
        <dbReference type="PROSITE" id="PS50928"/>
    </source>
</evidence>
<evidence type="ECO:0000256" key="7">
    <source>
        <dbReference type="SAM" id="Phobius"/>
    </source>
</evidence>
<sequence length="270" mass="28824">MFIRRALREMPISLVILAVWALMAVVGGFFPLQSQVVNLDFSFQGPQWSAWFGYDGLGRPMLHRLIDGAQISFFVSIAVVTISMCIGTCIGIYSAYTGGWVDAVLVRVIDIFIAFPGILLVIALAAVLGPGLDNVILAMSVAGWVGFARLARAQVLSLKSRDHVVAAIALGVGSATIMRKHLFPLITAPIIIEATFGIAAVIVAEAGLSFLGLGVQPPVASWGSMIKDGTSSQLYAPHMAFTSGLMLVLVVLAVNRAGDWLRDQLDVKSR</sequence>
<dbReference type="GO" id="GO:0005886">
    <property type="term" value="C:plasma membrane"/>
    <property type="evidence" value="ECO:0007669"/>
    <property type="project" value="UniProtKB-SubCell"/>
</dbReference>
<organism evidence="9">
    <name type="scientific">hydrothermal vent metagenome</name>
    <dbReference type="NCBI Taxonomy" id="652676"/>
    <lineage>
        <taxon>unclassified sequences</taxon>
        <taxon>metagenomes</taxon>
        <taxon>ecological metagenomes</taxon>
    </lineage>
</organism>
<feature type="transmembrane region" description="Helical" evidence="7">
    <location>
        <begin position="71"/>
        <end position="96"/>
    </location>
</feature>
<keyword evidence="3" id="KW-1003">Cell membrane</keyword>
<dbReference type="InterPro" id="IPR050366">
    <property type="entry name" value="BP-dependent_transpt_permease"/>
</dbReference>
<dbReference type="Gene3D" id="1.10.3720.10">
    <property type="entry name" value="MetI-like"/>
    <property type="match status" value="1"/>
</dbReference>
<dbReference type="GO" id="GO:0055085">
    <property type="term" value="P:transmembrane transport"/>
    <property type="evidence" value="ECO:0007669"/>
    <property type="project" value="InterPro"/>
</dbReference>
<reference evidence="9" key="1">
    <citation type="submission" date="2018-06" db="EMBL/GenBank/DDBJ databases">
        <authorList>
            <person name="Zhirakovskaya E."/>
        </authorList>
    </citation>
    <scope>NUCLEOTIDE SEQUENCE</scope>
</reference>
<evidence type="ECO:0000313" key="9">
    <source>
        <dbReference type="EMBL" id="VAW75734.1"/>
    </source>
</evidence>
<comment type="subcellular location">
    <subcellularLocation>
        <location evidence="1">Cell membrane</location>
        <topology evidence="1">Multi-pass membrane protein</topology>
    </subcellularLocation>
</comment>
<dbReference type="EMBL" id="UOFL01000092">
    <property type="protein sequence ID" value="VAW75734.1"/>
    <property type="molecule type" value="Genomic_DNA"/>
</dbReference>
<protein>
    <submittedName>
        <fullName evidence="9">Oligopeptide transport system permease protein OppC (TC 3.A.1.5.1)</fullName>
    </submittedName>
</protein>
<name>A0A3B0Z357_9ZZZZ</name>
<feature type="transmembrane region" description="Helical" evidence="7">
    <location>
        <begin position="12"/>
        <end position="32"/>
    </location>
</feature>
<evidence type="ECO:0000256" key="1">
    <source>
        <dbReference type="ARBA" id="ARBA00004651"/>
    </source>
</evidence>
<feature type="transmembrane region" description="Helical" evidence="7">
    <location>
        <begin position="235"/>
        <end position="254"/>
    </location>
</feature>